<evidence type="ECO:0000256" key="6">
    <source>
        <dbReference type="ARBA" id="ARBA00022837"/>
    </source>
</evidence>
<dbReference type="InterPro" id="IPR050738">
    <property type="entry name" value="Sulfatase"/>
</dbReference>
<dbReference type="Proteomes" id="UP000295706">
    <property type="component" value="Unassembled WGS sequence"/>
</dbReference>
<keyword evidence="5" id="KW-0378">Hydrolase</keyword>
<dbReference type="AlphaFoldDB" id="A0A4V2X8U2"/>
<evidence type="ECO:0000256" key="3">
    <source>
        <dbReference type="ARBA" id="ARBA00022723"/>
    </source>
</evidence>
<comment type="cofactor">
    <cofactor evidence="1">
        <name>Ca(2+)</name>
        <dbReference type="ChEBI" id="CHEBI:29108"/>
    </cofactor>
</comment>
<dbReference type="InterPro" id="IPR000917">
    <property type="entry name" value="Sulfatase_N"/>
</dbReference>
<dbReference type="InterPro" id="IPR017850">
    <property type="entry name" value="Alkaline_phosphatase_core_sf"/>
</dbReference>
<evidence type="ECO:0000256" key="5">
    <source>
        <dbReference type="ARBA" id="ARBA00022801"/>
    </source>
</evidence>
<accession>A0A4V2X8U2</accession>
<dbReference type="OrthoDB" id="9764377at2"/>
<evidence type="ECO:0000256" key="4">
    <source>
        <dbReference type="ARBA" id="ARBA00022729"/>
    </source>
</evidence>
<keyword evidence="4" id="KW-0732">Signal</keyword>
<keyword evidence="3" id="KW-0479">Metal-binding</keyword>
<dbReference type="GO" id="GO:0004065">
    <property type="term" value="F:arylsulfatase activity"/>
    <property type="evidence" value="ECO:0007669"/>
    <property type="project" value="TreeGrafter"/>
</dbReference>
<evidence type="ECO:0000313" key="9">
    <source>
        <dbReference type="Proteomes" id="UP000295706"/>
    </source>
</evidence>
<evidence type="ECO:0000256" key="1">
    <source>
        <dbReference type="ARBA" id="ARBA00001913"/>
    </source>
</evidence>
<dbReference type="Pfam" id="PF00884">
    <property type="entry name" value="Sulfatase"/>
    <property type="match status" value="1"/>
</dbReference>
<comment type="caution">
    <text evidence="8">The sequence shown here is derived from an EMBL/GenBank/DDBJ whole genome shotgun (WGS) entry which is preliminary data.</text>
</comment>
<dbReference type="EMBL" id="SMJU01000015">
    <property type="protein sequence ID" value="TDB61185.1"/>
    <property type="molecule type" value="Genomic_DNA"/>
</dbReference>
<evidence type="ECO:0000313" key="8">
    <source>
        <dbReference type="EMBL" id="TDB61185.1"/>
    </source>
</evidence>
<evidence type="ECO:0000259" key="7">
    <source>
        <dbReference type="Pfam" id="PF00884"/>
    </source>
</evidence>
<evidence type="ECO:0000256" key="2">
    <source>
        <dbReference type="ARBA" id="ARBA00008779"/>
    </source>
</evidence>
<protein>
    <submittedName>
        <fullName evidence="8">DUF4976 domain-containing protein</fullName>
    </submittedName>
</protein>
<sequence>MIQSLDENVGRIYEELRAQDLLENTLIIFTSDNGGLLGNPKNPITANPPFRSGKGYPYEGGIRVPLIMSWKGQIAPRVSKAPVITMDIFNTVLATAGVVPVRSVPNDGVNLLPHVQKGQPSPLRDLFWHFPHYRYEDVTPYSIVRSGYWKLIHYYETDTDELFNLKDDIAETRNVADQLPQKRQELRQKLDAFLVRTAAKVPVVRK</sequence>
<reference evidence="8 9" key="1">
    <citation type="submission" date="2019-02" db="EMBL/GenBank/DDBJ databases">
        <title>Arundinibacter roseus gen. nov., sp. nov., a new member of the family Cytophagaceae.</title>
        <authorList>
            <person name="Szuroczki S."/>
            <person name="Khayer B."/>
            <person name="Sproer C."/>
            <person name="Toumi M."/>
            <person name="Szabo A."/>
            <person name="Felfoldi T."/>
            <person name="Schumann P."/>
            <person name="Toth E."/>
        </authorList>
    </citation>
    <scope>NUCLEOTIDE SEQUENCE [LARGE SCALE GENOMIC DNA]</scope>
    <source>
        <strain evidence="8 9">DMA-k-7a</strain>
    </source>
</reference>
<dbReference type="PANTHER" id="PTHR42693:SF42">
    <property type="entry name" value="ARYLSULFATASE G"/>
    <property type="match status" value="1"/>
</dbReference>
<dbReference type="GO" id="GO:0046872">
    <property type="term" value="F:metal ion binding"/>
    <property type="evidence" value="ECO:0007669"/>
    <property type="project" value="UniProtKB-KW"/>
</dbReference>
<keyword evidence="9" id="KW-1185">Reference proteome</keyword>
<gene>
    <name evidence="8" type="ORF">EZE20_20195</name>
</gene>
<organism evidence="8 9">
    <name type="scientific">Arundinibacter roseus</name>
    <dbReference type="NCBI Taxonomy" id="2070510"/>
    <lineage>
        <taxon>Bacteria</taxon>
        <taxon>Pseudomonadati</taxon>
        <taxon>Bacteroidota</taxon>
        <taxon>Cytophagia</taxon>
        <taxon>Cytophagales</taxon>
        <taxon>Spirosomataceae</taxon>
        <taxon>Arundinibacter</taxon>
    </lineage>
</organism>
<comment type="similarity">
    <text evidence="2">Belongs to the sulfatase family.</text>
</comment>
<keyword evidence="6" id="KW-0106">Calcium</keyword>
<dbReference type="PANTHER" id="PTHR42693">
    <property type="entry name" value="ARYLSULFATASE FAMILY MEMBER"/>
    <property type="match status" value="1"/>
</dbReference>
<name>A0A4V2X8U2_9BACT</name>
<dbReference type="SUPFAM" id="SSF53649">
    <property type="entry name" value="Alkaline phosphatase-like"/>
    <property type="match status" value="1"/>
</dbReference>
<dbReference type="Gene3D" id="3.40.720.10">
    <property type="entry name" value="Alkaline Phosphatase, subunit A"/>
    <property type="match status" value="1"/>
</dbReference>
<feature type="domain" description="Sulfatase N-terminal" evidence="7">
    <location>
        <begin position="2"/>
        <end position="98"/>
    </location>
</feature>
<proteinExistence type="inferred from homology"/>